<keyword evidence="3 7" id="KW-0479">Metal-binding</keyword>
<dbReference type="PANTHER" id="PTHR43880:SF12">
    <property type="entry name" value="ALCOHOL DEHYDROGENASE CLASS-3"/>
    <property type="match status" value="1"/>
</dbReference>
<dbReference type="RefSeq" id="WP_145854605.1">
    <property type="nucleotide sequence ID" value="NZ_RPFW01000003.1"/>
</dbReference>
<dbReference type="SUPFAM" id="SSF50129">
    <property type="entry name" value="GroES-like"/>
    <property type="match status" value="1"/>
</dbReference>
<keyword evidence="5" id="KW-0560">Oxidoreductase</keyword>
<gene>
    <name evidence="9" type="ORF">EAS64_19510</name>
</gene>
<proteinExistence type="inferred from homology"/>
<dbReference type="PROSITE" id="PS00059">
    <property type="entry name" value="ADH_ZINC"/>
    <property type="match status" value="1"/>
</dbReference>
<accession>A0A6P2C237</accession>
<dbReference type="GO" id="GO:0051903">
    <property type="term" value="F:S-(hydroxymethyl)glutathione dehydrogenase [NAD(P)+] activity"/>
    <property type="evidence" value="ECO:0007669"/>
    <property type="project" value="TreeGrafter"/>
</dbReference>
<dbReference type="GO" id="GO:0046294">
    <property type="term" value="P:formaldehyde catabolic process"/>
    <property type="evidence" value="ECO:0007669"/>
    <property type="project" value="TreeGrafter"/>
</dbReference>
<dbReference type="InterPro" id="IPR011032">
    <property type="entry name" value="GroES-like_sf"/>
</dbReference>
<sequence length="351" mass="36936">MKSKAAVQVEHGGPLVIEEIDIPDPGPNQVTVRNFASGVCYSQVHQLRSTASPRPMGLGHEGSGIVTQVGSEVTHVKEGDHVITTWVPRIPIRGLPVSRPTGATLHGRPLIADGDVYTWSEHMVTFAEKVVPMSPSDPTDITCLVGCAVLTGAGAVLHTAKVGLGQSVAVFGVGGVGLSAIGAAVIAGADPIIAVDLVDRKLQFAKEFGATHGINASDADPVTAIRAICPGGVDFALDAVGAPTTALQILRAVRQGGPRADNQGGMAVLIGIPVADVSVDLNEILLYQRRYCGSLGATKPEYDFPRFLEWVREGKFPLAKLVTNRYSLEQIEEARVALEEGRILGRAIIEI</sequence>
<dbReference type="InterPro" id="IPR020843">
    <property type="entry name" value="ER"/>
</dbReference>
<evidence type="ECO:0000256" key="2">
    <source>
        <dbReference type="ARBA" id="ARBA00008072"/>
    </source>
</evidence>
<comment type="cofactor">
    <cofactor evidence="1 7">
        <name>Zn(2+)</name>
        <dbReference type="ChEBI" id="CHEBI:29105"/>
    </cofactor>
</comment>
<dbReference type="InterPro" id="IPR013149">
    <property type="entry name" value="ADH-like_C"/>
</dbReference>
<dbReference type="InterPro" id="IPR002328">
    <property type="entry name" value="ADH_Zn_CS"/>
</dbReference>
<evidence type="ECO:0000256" key="4">
    <source>
        <dbReference type="ARBA" id="ARBA00022833"/>
    </source>
</evidence>
<evidence type="ECO:0000313" key="10">
    <source>
        <dbReference type="Proteomes" id="UP000460272"/>
    </source>
</evidence>
<dbReference type="OrthoDB" id="334894at2"/>
<dbReference type="InterPro" id="IPR036291">
    <property type="entry name" value="NAD(P)-bd_dom_sf"/>
</dbReference>
<dbReference type="GO" id="GO:0005829">
    <property type="term" value="C:cytosol"/>
    <property type="evidence" value="ECO:0007669"/>
    <property type="project" value="TreeGrafter"/>
</dbReference>
<comment type="similarity">
    <text evidence="2 7">Belongs to the zinc-containing alcohol dehydrogenase family.</text>
</comment>
<dbReference type="EMBL" id="RPFW01000003">
    <property type="protein sequence ID" value="TVZ04545.1"/>
    <property type="molecule type" value="Genomic_DNA"/>
</dbReference>
<keyword evidence="6" id="KW-0520">NAD</keyword>
<dbReference type="InterPro" id="IPR013154">
    <property type="entry name" value="ADH-like_N"/>
</dbReference>
<dbReference type="Gene3D" id="3.40.50.720">
    <property type="entry name" value="NAD(P)-binding Rossmann-like Domain"/>
    <property type="match status" value="1"/>
</dbReference>
<evidence type="ECO:0000256" key="3">
    <source>
        <dbReference type="ARBA" id="ARBA00022723"/>
    </source>
</evidence>
<dbReference type="FunFam" id="3.40.50.720:FF:000003">
    <property type="entry name" value="S-(hydroxymethyl)glutathione dehydrogenase"/>
    <property type="match status" value="1"/>
</dbReference>
<keyword evidence="4 7" id="KW-0862">Zinc</keyword>
<keyword evidence="10" id="KW-1185">Reference proteome</keyword>
<dbReference type="GO" id="GO:0008270">
    <property type="term" value="F:zinc ion binding"/>
    <property type="evidence" value="ECO:0007669"/>
    <property type="project" value="InterPro"/>
</dbReference>
<evidence type="ECO:0000256" key="6">
    <source>
        <dbReference type="ARBA" id="ARBA00023027"/>
    </source>
</evidence>
<evidence type="ECO:0000313" key="9">
    <source>
        <dbReference type="EMBL" id="TVZ04545.1"/>
    </source>
</evidence>
<dbReference type="Pfam" id="PF08240">
    <property type="entry name" value="ADH_N"/>
    <property type="match status" value="1"/>
</dbReference>
<dbReference type="Proteomes" id="UP000460272">
    <property type="component" value="Unassembled WGS sequence"/>
</dbReference>
<dbReference type="Gene3D" id="3.90.180.10">
    <property type="entry name" value="Medium-chain alcohol dehydrogenases, catalytic domain"/>
    <property type="match status" value="2"/>
</dbReference>
<dbReference type="PANTHER" id="PTHR43880">
    <property type="entry name" value="ALCOHOL DEHYDROGENASE"/>
    <property type="match status" value="1"/>
</dbReference>
<evidence type="ECO:0000256" key="1">
    <source>
        <dbReference type="ARBA" id="ARBA00001947"/>
    </source>
</evidence>
<reference evidence="9 10" key="1">
    <citation type="submission" date="2018-11" db="EMBL/GenBank/DDBJ databases">
        <title>Trebonia kvetii gen.nov., sp.nov., a novel acidophilic actinobacterium, and proposal of the new actinobacterial family Treboniaceae fam. nov.</title>
        <authorList>
            <person name="Rapoport D."/>
            <person name="Sagova-Mareckova M."/>
            <person name="Sedlacek I."/>
            <person name="Provaznik J."/>
            <person name="Kralova S."/>
            <person name="Pavlinic D."/>
            <person name="Benes V."/>
            <person name="Kopecky J."/>
        </authorList>
    </citation>
    <scope>NUCLEOTIDE SEQUENCE [LARGE SCALE GENOMIC DNA]</scope>
    <source>
        <strain evidence="9 10">15Tr583</strain>
    </source>
</reference>
<dbReference type="Pfam" id="PF00107">
    <property type="entry name" value="ADH_zinc_N"/>
    <property type="match status" value="1"/>
</dbReference>
<protein>
    <submittedName>
        <fullName evidence="9">Alcohol dehydrogenase</fullName>
    </submittedName>
</protein>
<feature type="domain" description="Enoyl reductase (ER)" evidence="8">
    <location>
        <begin position="12"/>
        <end position="349"/>
    </location>
</feature>
<evidence type="ECO:0000256" key="7">
    <source>
        <dbReference type="RuleBase" id="RU361277"/>
    </source>
</evidence>
<dbReference type="SMART" id="SM00829">
    <property type="entry name" value="PKS_ER"/>
    <property type="match status" value="1"/>
</dbReference>
<dbReference type="SUPFAM" id="SSF51735">
    <property type="entry name" value="NAD(P)-binding Rossmann-fold domains"/>
    <property type="match status" value="1"/>
</dbReference>
<comment type="caution">
    <text evidence="9">The sequence shown here is derived from an EMBL/GenBank/DDBJ whole genome shotgun (WGS) entry which is preliminary data.</text>
</comment>
<dbReference type="AlphaFoldDB" id="A0A6P2C237"/>
<organism evidence="9 10">
    <name type="scientific">Trebonia kvetii</name>
    <dbReference type="NCBI Taxonomy" id="2480626"/>
    <lineage>
        <taxon>Bacteria</taxon>
        <taxon>Bacillati</taxon>
        <taxon>Actinomycetota</taxon>
        <taxon>Actinomycetes</taxon>
        <taxon>Streptosporangiales</taxon>
        <taxon>Treboniaceae</taxon>
        <taxon>Trebonia</taxon>
    </lineage>
</organism>
<name>A0A6P2C237_9ACTN</name>
<evidence type="ECO:0000259" key="8">
    <source>
        <dbReference type="SMART" id="SM00829"/>
    </source>
</evidence>
<evidence type="ECO:0000256" key="5">
    <source>
        <dbReference type="ARBA" id="ARBA00023002"/>
    </source>
</evidence>